<dbReference type="InterPro" id="IPR011108">
    <property type="entry name" value="RMMBL"/>
</dbReference>
<dbReference type="InterPro" id="IPR001279">
    <property type="entry name" value="Metallo-B-lactamas"/>
</dbReference>
<name>A0ABY4KGG9_9FLAO</name>
<dbReference type="SMART" id="SM00849">
    <property type="entry name" value="Lactamase_B"/>
    <property type="match status" value="1"/>
</dbReference>
<dbReference type="InterPro" id="IPR036866">
    <property type="entry name" value="RibonucZ/Hydroxyglut_hydro"/>
</dbReference>
<dbReference type="InterPro" id="IPR050698">
    <property type="entry name" value="MBL"/>
</dbReference>
<dbReference type="Gene3D" id="3.60.15.10">
    <property type="entry name" value="Ribonuclease Z/Hydroxyacylglutathione hydrolase-like"/>
    <property type="match status" value="1"/>
</dbReference>
<dbReference type="Pfam" id="PF00753">
    <property type="entry name" value="Lactamase_B"/>
    <property type="match status" value="1"/>
</dbReference>
<dbReference type="PANTHER" id="PTHR11203:SF37">
    <property type="entry name" value="INTEGRATOR COMPLEX SUBUNIT 11"/>
    <property type="match status" value="1"/>
</dbReference>
<dbReference type="PANTHER" id="PTHR11203">
    <property type="entry name" value="CLEAVAGE AND POLYADENYLATION SPECIFICITY FACTOR FAMILY MEMBER"/>
    <property type="match status" value="1"/>
</dbReference>
<dbReference type="CDD" id="cd16295">
    <property type="entry name" value="TTHA0252-CPSF-like_MBL-fold"/>
    <property type="match status" value="1"/>
</dbReference>
<accession>A0ABY4KGG9</accession>
<proteinExistence type="predicted"/>
<keyword evidence="1" id="KW-0378">Hydrolase</keyword>
<dbReference type="Gene3D" id="3.40.50.10890">
    <property type="match status" value="1"/>
</dbReference>
<protein>
    <submittedName>
        <fullName evidence="4">MBL fold metallo-hydrolase</fullName>
    </submittedName>
</protein>
<evidence type="ECO:0000259" key="3">
    <source>
        <dbReference type="SMART" id="SM01027"/>
    </source>
</evidence>
<dbReference type="InterPro" id="IPR022712">
    <property type="entry name" value="Beta_Casp"/>
</dbReference>
<dbReference type="Pfam" id="PF07521">
    <property type="entry name" value="RMMBL"/>
    <property type="match status" value="1"/>
</dbReference>
<feature type="domain" description="Beta-Casp" evidence="3">
    <location>
        <begin position="247"/>
        <end position="366"/>
    </location>
</feature>
<keyword evidence="5" id="KW-1185">Reference proteome</keyword>
<evidence type="ECO:0000259" key="2">
    <source>
        <dbReference type="SMART" id="SM00849"/>
    </source>
</evidence>
<evidence type="ECO:0000256" key="1">
    <source>
        <dbReference type="ARBA" id="ARBA00022801"/>
    </source>
</evidence>
<dbReference type="SUPFAM" id="SSF56281">
    <property type="entry name" value="Metallo-hydrolase/oxidoreductase"/>
    <property type="match status" value="1"/>
</dbReference>
<gene>
    <name evidence="4" type="ORF">M0M57_03440</name>
</gene>
<feature type="domain" description="Metallo-beta-lactamase" evidence="2">
    <location>
        <begin position="13"/>
        <end position="231"/>
    </location>
</feature>
<sequence length="451" mass="50899">MKIHFLGGTGTVTGSKTLVEHNETRILIDCGLFQGIKSLRDLNWQPLAIEPATIDFVLLTHGHLDHCGWLPLLIKNGFKGKIFCTGPTKQIAKLILTDSAKIQEEEASKANQEHFSKHNPAEPLYTVVDAERVTSFFKVVEKDIEIRLTDESWFTFFQSGHILGACSIKLNINEKVLVFSGDVGQEDDVLMYPPKKPQKADYVFLESTYGNRLHPQNDVLLDLEMIINTTINRGGNVVIPSFAVERAQTVMYLLWQLRLQNRIPDIPYIIDTPMGIKVLDIFNDNPKWHKLNPNQCEEMCSMFSMISDFEDTVNAIYDKRPKVVIAASGMITGGRVLSYLERYIVKPENTVMLVGYQAEGTRGRKLVEGAKEIKFFGKYYPVEAEVVLVEGLSAHGDQQDLLNWLSELKQKPQKIFLVHGENEAADTLRTKIFDTYGIEATVPLLGQVVEI</sequence>
<dbReference type="RefSeq" id="WP_248435400.1">
    <property type="nucleotide sequence ID" value="NZ_CP096205.1"/>
</dbReference>
<dbReference type="SMART" id="SM01027">
    <property type="entry name" value="Beta-Casp"/>
    <property type="match status" value="1"/>
</dbReference>
<organism evidence="4 5">
    <name type="scientific">Flavobacterium azooxidireducens</name>
    <dbReference type="NCBI Taxonomy" id="1871076"/>
    <lineage>
        <taxon>Bacteria</taxon>
        <taxon>Pseudomonadati</taxon>
        <taxon>Bacteroidota</taxon>
        <taxon>Flavobacteriia</taxon>
        <taxon>Flavobacteriales</taxon>
        <taxon>Flavobacteriaceae</taxon>
        <taxon>Flavobacterium</taxon>
    </lineage>
</organism>
<reference evidence="4" key="1">
    <citation type="submission" date="2022-04" db="EMBL/GenBank/DDBJ databases">
        <title>Consumption of N2O by Flavobacterium azooxidireducens sp. nov. isolated from Decomposing Leaf Litter of Phragmites australis (Cav.).</title>
        <authorList>
            <person name="Behrendt U."/>
            <person name="Spanner T."/>
            <person name="Augustin J."/>
            <person name="Horn M.A."/>
            <person name="Kolb S."/>
            <person name="Ulrich A."/>
        </authorList>
    </citation>
    <scope>NUCLEOTIDE SEQUENCE</scope>
    <source>
        <strain evidence="4">IGB 4-14</strain>
    </source>
</reference>
<evidence type="ECO:0000313" key="5">
    <source>
        <dbReference type="Proteomes" id="UP000830583"/>
    </source>
</evidence>
<dbReference type="Pfam" id="PF10996">
    <property type="entry name" value="Beta-Casp"/>
    <property type="match status" value="1"/>
</dbReference>
<dbReference type="Proteomes" id="UP000830583">
    <property type="component" value="Chromosome"/>
</dbReference>
<dbReference type="EMBL" id="CP096205">
    <property type="protein sequence ID" value="UPQ79893.1"/>
    <property type="molecule type" value="Genomic_DNA"/>
</dbReference>
<evidence type="ECO:0000313" key="4">
    <source>
        <dbReference type="EMBL" id="UPQ79893.1"/>
    </source>
</evidence>